<keyword evidence="2" id="KW-0732">Signal</keyword>
<accession>A0A3M6WJI4</accession>
<evidence type="ECO:0000313" key="4">
    <source>
        <dbReference type="EMBL" id="RMY00269.1"/>
    </source>
</evidence>
<evidence type="ECO:0000313" key="6">
    <source>
        <dbReference type="Proteomes" id="UP000282582"/>
    </source>
</evidence>
<name>A0A3M6WJI4_HORWE</name>
<dbReference type="AlphaFoldDB" id="A0A3M6WJI4"/>
<evidence type="ECO:0000256" key="2">
    <source>
        <dbReference type="SAM" id="SignalP"/>
    </source>
</evidence>
<feature type="region of interest" description="Disordered" evidence="1">
    <location>
        <begin position="66"/>
        <end position="105"/>
    </location>
</feature>
<proteinExistence type="predicted"/>
<dbReference type="EMBL" id="QWIK01000849">
    <property type="protein sequence ID" value="RMY00269.1"/>
    <property type="molecule type" value="Genomic_DNA"/>
</dbReference>
<feature type="compositionally biased region" description="Low complexity" evidence="1">
    <location>
        <begin position="76"/>
        <end position="105"/>
    </location>
</feature>
<reference evidence="5 6" key="1">
    <citation type="journal article" date="2018" name="BMC Genomics">
        <title>Genomic evidence for intraspecific hybridization in a clonal and extremely halotolerant yeast.</title>
        <authorList>
            <person name="Gostincar C."/>
            <person name="Stajich J.E."/>
            <person name="Zupancic J."/>
            <person name="Zalar P."/>
            <person name="Gunde-Cimerman N."/>
        </authorList>
    </citation>
    <scope>NUCLEOTIDE SEQUENCE [LARGE SCALE GENOMIC DNA]</scope>
    <source>
        <strain evidence="4 6">EXF-6654</strain>
        <strain evidence="3 5">EXF-6656</strain>
    </source>
</reference>
<dbReference type="Proteomes" id="UP000282582">
    <property type="component" value="Unassembled WGS sequence"/>
</dbReference>
<comment type="caution">
    <text evidence="3">The sequence shown here is derived from an EMBL/GenBank/DDBJ whole genome shotgun (WGS) entry which is preliminary data.</text>
</comment>
<sequence length="176" mass="17557">MHFSNILGTALLASTAAASPLFASTQLSSAGHLRPRELVTRELEVRDILEHLNAFERRQVLGGLLGGDDGGNSAESPTGSSTSDSSLGGSTSSSETSSNVTSSSSSTSCEFLGGCSAASGATCPVDGTDASVSDSNTSSSICGSSTSTNTSGILRLRGAGGKLMKRIGAALSFSRA</sequence>
<dbReference type="EMBL" id="QWIJ01000812">
    <property type="protein sequence ID" value="RMX78561.1"/>
    <property type="molecule type" value="Genomic_DNA"/>
</dbReference>
<gene>
    <name evidence="4" type="ORF">D0868_09095</name>
    <name evidence="3" type="ORF">D0869_08987</name>
</gene>
<evidence type="ECO:0000313" key="3">
    <source>
        <dbReference type="EMBL" id="RMX78561.1"/>
    </source>
</evidence>
<protein>
    <submittedName>
        <fullName evidence="3">Uncharacterized protein</fullName>
    </submittedName>
</protein>
<dbReference type="Proteomes" id="UP000281245">
    <property type="component" value="Unassembled WGS sequence"/>
</dbReference>
<feature type="signal peptide" evidence="2">
    <location>
        <begin position="1"/>
        <end position="18"/>
    </location>
</feature>
<organism evidence="3 5">
    <name type="scientific">Hortaea werneckii</name>
    <name type="common">Black yeast</name>
    <name type="synonym">Cladosporium werneckii</name>
    <dbReference type="NCBI Taxonomy" id="91943"/>
    <lineage>
        <taxon>Eukaryota</taxon>
        <taxon>Fungi</taxon>
        <taxon>Dikarya</taxon>
        <taxon>Ascomycota</taxon>
        <taxon>Pezizomycotina</taxon>
        <taxon>Dothideomycetes</taxon>
        <taxon>Dothideomycetidae</taxon>
        <taxon>Mycosphaerellales</taxon>
        <taxon>Teratosphaeriaceae</taxon>
        <taxon>Hortaea</taxon>
    </lineage>
</organism>
<evidence type="ECO:0000313" key="5">
    <source>
        <dbReference type="Proteomes" id="UP000281245"/>
    </source>
</evidence>
<evidence type="ECO:0000256" key="1">
    <source>
        <dbReference type="SAM" id="MobiDB-lite"/>
    </source>
</evidence>
<dbReference type="OrthoDB" id="3940193at2759"/>
<feature type="chain" id="PRO_5036085869" evidence="2">
    <location>
        <begin position="19"/>
        <end position="176"/>
    </location>
</feature>